<dbReference type="STRING" id="39966.A0A369JHD1"/>
<protein>
    <submittedName>
        <fullName evidence="2">Uncharacterized protein</fullName>
    </submittedName>
</protein>
<feature type="region of interest" description="Disordered" evidence="1">
    <location>
        <begin position="148"/>
        <end position="177"/>
    </location>
</feature>
<gene>
    <name evidence="2" type="ORF">Hypma_000624</name>
</gene>
<sequence length="282" mass="30382">MASSSIFPSTEALTRPFEPIDVDFETSKLIAQLTLDDIAQITGARKGKARADAPLSDEEIAFRIQCEYLESAVRTIDDHRIAKSFNEAIETDHSYLNAISILEQAAADDHQAALALSNGGVLPQPSNAQRLLEDPTFATLLEPVTEPLKTPVEGNTSSTAVGHQPMDESSEQLSPSPNPVHSIKVFKATAIAQPTSSQRPRQSRAQCTSCGDLIRGPRALKGMTPSIRQGVVAKPFPMKLSFVSSPRHFAPPLMSSASSLRFRPPTVSSAQTLHAPSFSALR</sequence>
<dbReference type="EMBL" id="LUEZ02000106">
    <property type="protein sequence ID" value="RDB18236.1"/>
    <property type="molecule type" value="Genomic_DNA"/>
</dbReference>
<proteinExistence type="predicted"/>
<reference evidence="2" key="1">
    <citation type="submission" date="2018-04" db="EMBL/GenBank/DDBJ databases">
        <title>Whole genome sequencing of Hypsizygus marmoreus.</title>
        <authorList>
            <person name="Choi I.-G."/>
            <person name="Min B."/>
            <person name="Kim J.-G."/>
            <person name="Kim S."/>
            <person name="Oh Y.-L."/>
            <person name="Kong W.-S."/>
            <person name="Park H."/>
            <person name="Jeong J."/>
            <person name="Song E.-S."/>
        </authorList>
    </citation>
    <scope>NUCLEOTIDE SEQUENCE [LARGE SCALE GENOMIC DNA]</scope>
    <source>
        <strain evidence="2">51987-8</strain>
    </source>
</reference>
<dbReference type="OrthoDB" id="9977870at2759"/>
<accession>A0A369JHD1</accession>
<dbReference type="Proteomes" id="UP000076154">
    <property type="component" value="Unassembled WGS sequence"/>
</dbReference>
<evidence type="ECO:0000256" key="1">
    <source>
        <dbReference type="SAM" id="MobiDB-lite"/>
    </source>
</evidence>
<dbReference type="AlphaFoldDB" id="A0A369JHD1"/>
<organism evidence="2 3">
    <name type="scientific">Hypsizygus marmoreus</name>
    <name type="common">White beech mushroom</name>
    <name type="synonym">Agaricus marmoreus</name>
    <dbReference type="NCBI Taxonomy" id="39966"/>
    <lineage>
        <taxon>Eukaryota</taxon>
        <taxon>Fungi</taxon>
        <taxon>Dikarya</taxon>
        <taxon>Basidiomycota</taxon>
        <taxon>Agaricomycotina</taxon>
        <taxon>Agaricomycetes</taxon>
        <taxon>Agaricomycetidae</taxon>
        <taxon>Agaricales</taxon>
        <taxon>Tricholomatineae</taxon>
        <taxon>Lyophyllaceae</taxon>
        <taxon>Hypsizygus</taxon>
    </lineage>
</organism>
<evidence type="ECO:0000313" key="3">
    <source>
        <dbReference type="Proteomes" id="UP000076154"/>
    </source>
</evidence>
<comment type="caution">
    <text evidence="2">The sequence shown here is derived from an EMBL/GenBank/DDBJ whole genome shotgun (WGS) entry which is preliminary data.</text>
</comment>
<name>A0A369JHD1_HYPMA</name>
<dbReference type="InParanoid" id="A0A369JHD1"/>
<keyword evidence="3" id="KW-1185">Reference proteome</keyword>
<evidence type="ECO:0000313" key="2">
    <source>
        <dbReference type="EMBL" id="RDB18236.1"/>
    </source>
</evidence>